<dbReference type="STRING" id="1215104.GCA_000730585_01930"/>
<keyword evidence="1" id="KW-0223">Dioxygenase</keyword>
<name>A0A239I313_9PSED</name>
<dbReference type="AlphaFoldDB" id="A0A239I313"/>
<protein>
    <submittedName>
        <fullName evidence="1">2OG-Fe dioxygenase</fullName>
    </submittedName>
</protein>
<reference evidence="2" key="1">
    <citation type="submission" date="2017-06" db="EMBL/GenBank/DDBJ databases">
        <authorList>
            <person name="Varghese N."/>
            <person name="Submissions S."/>
        </authorList>
    </citation>
    <scope>NUCLEOTIDE SEQUENCE [LARGE SCALE GENOMIC DNA]</scope>
    <source>
        <strain evidence="2">DSM 22348</strain>
    </source>
</reference>
<organism evidence="1 2">
    <name type="scientific">Pseudomonas japonica</name>
    <dbReference type="NCBI Taxonomy" id="256466"/>
    <lineage>
        <taxon>Bacteria</taxon>
        <taxon>Pseudomonadati</taxon>
        <taxon>Pseudomonadota</taxon>
        <taxon>Gammaproteobacteria</taxon>
        <taxon>Pseudomonadales</taxon>
        <taxon>Pseudomonadaceae</taxon>
        <taxon>Pseudomonas</taxon>
    </lineage>
</organism>
<dbReference type="Proteomes" id="UP000198407">
    <property type="component" value="Unassembled WGS sequence"/>
</dbReference>
<sequence>MNSLVESLKEAGFLHIKNIAQRAFSSPLQKKLFSSWWGDLVPDENFKEYTSRARRILRYSLSGHTPSTLTINRNSSYSSAAKYEIAYKEGVNNLTYCEEGFISDPILQAVLLFDLELCRSFIGQGKSIELDIHQFRIKSEAGAISPTTSGIHQDEYDMVFMHFVRSQNILPVISEVFSHPDEDALLFRKEMTGFLETLVIDDRQCWHRASAVRQKALGAPAWRDMLIVSCRKSAWEAPL</sequence>
<gene>
    <name evidence="1" type="ORF">SAMN05444352_11784</name>
</gene>
<dbReference type="RefSeq" id="WP_042126888.1">
    <property type="nucleotide sequence ID" value="NZ_FZOL01000017.1"/>
</dbReference>
<dbReference type="InterPro" id="IPR018724">
    <property type="entry name" value="2OG-Fe_dioxygenase"/>
</dbReference>
<evidence type="ECO:0000313" key="2">
    <source>
        <dbReference type="Proteomes" id="UP000198407"/>
    </source>
</evidence>
<dbReference type="GO" id="GO:0051213">
    <property type="term" value="F:dioxygenase activity"/>
    <property type="evidence" value="ECO:0007669"/>
    <property type="project" value="UniProtKB-KW"/>
</dbReference>
<keyword evidence="2" id="KW-1185">Reference proteome</keyword>
<proteinExistence type="predicted"/>
<accession>A0A239I313</accession>
<dbReference type="Pfam" id="PF10014">
    <property type="entry name" value="2OG-Fe_Oxy_2"/>
    <property type="match status" value="1"/>
</dbReference>
<evidence type="ECO:0000313" key="1">
    <source>
        <dbReference type="EMBL" id="SNS87899.1"/>
    </source>
</evidence>
<dbReference type="OrthoDB" id="6430671at2"/>
<dbReference type="EMBL" id="FZOL01000017">
    <property type="protein sequence ID" value="SNS87899.1"/>
    <property type="molecule type" value="Genomic_DNA"/>
</dbReference>
<keyword evidence="1" id="KW-0560">Oxidoreductase</keyword>
<dbReference type="Gene3D" id="2.60.120.620">
    <property type="entry name" value="q2cbj1_9rhob like domain"/>
    <property type="match status" value="1"/>
</dbReference>